<dbReference type="AlphaFoldDB" id="A0AAV7VV77"/>
<keyword evidence="2" id="KW-1185">Reference proteome</keyword>
<dbReference type="Proteomes" id="UP001066276">
    <property type="component" value="Chromosome 2_1"/>
</dbReference>
<name>A0AAV7VV77_PLEWA</name>
<comment type="caution">
    <text evidence="1">The sequence shown here is derived from an EMBL/GenBank/DDBJ whole genome shotgun (WGS) entry which is preliminary data.</text>
</comment>
<evidence type="ECO:0000313" key="1">
    <source>
        <dbReference type="EMBL" id="KAJ1204550.1"/>
    </source>
</evidence>
<organism evidence="1 2">
    <name type="scientific">Pleurodeles waltl</name>
    <name type="common">Iberian ribbed newt</name>
    <dbReference type="NCBI Taxonomy" id="8319"/>
    <lineage>
        <taxon>Eukaryota</taxon>
        <taxon>Metazoa</taxon>
        <taxon>Chordata</taxon>
        <taxon>Craniata</taxon>
        <taxon>Vertebrata</taxon>
        <taxon>Euteleostomi</taxon>
        <taxon>Amphibia</taxon>
        <taxon>Batrachia</taxon>
        <taxon>Caudata</taxon>
        <taxon>Salamandroidea</taxon>
        <taxon>Salamandridae</taxon>
        <taxon>Pleurodelinae</taxon>
        <taxon>Pleurodeles</taxon>
    </lineage>
</organism>
<gene>
    <name evidence="1" type="ORF">NDU88_008327</name>
</gene>
<protein>
    <submittedName>
        <fullName evidence="1">Uncharacterized protein</fullName>
    </submittedName>
</protein>
<reference evidence="1" key="1">
    <citation type="journal article" date="2022" name="bioRxiv">
        <title>Sequencing and chromosome-scale assembly of the giantPleurodeles waltlgenome.</title>
        <authorList>
            <person name="Brown T."/>
            <person name="Elewa A."/>
            <person name="Iarovenko S."/>
            <person name="Subramanian E."/>
            <person name="Araus A.J."/>
            <person name="Petzold A."/>
            <person name="Susuki M."/>
            <person name="Suzuki K.-i.T."/>
            <person name="Hayashi T."/>
            <person name="Toyoda A."/>
            <person name="Oliveira C."/>
            <person name="Osipova E."/>
            <person name="Leigh N.D."/>
            <person name="Simon A."/>
            <person name="Yun M.H."/>
        </authorList>
    </citation>
    <scope>NUCLEOTIDE SEQUENCE</scope>
    <source>
        <strain evidence="1">20211129_DDA</strain>
        <tissue evidence="1">Liver</tissue>
    </source>
</reference>
<dbReference type="EMBL" id="JANPWB010000003">
    <property type="protein sequence ID" value="KAJ1204550.1"/>
    <property type="molecule type" value="Genomic_DNA"/>
</dbReference>
<sequence length="142" mass="15899">MEETNNHEGQSRERKLPACFRDDFQVEEQAASKQAAIEDGGEDQCSTELDKMEELLMKARQFMARKARDWVNGKILGPAEQVLAQRQWIAREKTPVGRATQGRENGASSLAPWSRVLLAITAAPAKRTVTRGQRKQGKDMAC</sequence>
<accession>A0AAV7VV77</accession>
<evidence type="ECO:0000313" key="2">
    <source>
        <dbReference type="Proteomes" id="UP001066276"/>
    </source>
</evidence>
<proteinExistence type="predicted"/>